<evidence type="ECO:0000313" key="2">
    <source>
        <dbReference type="Proteomes" id="UP000285405"/>
    </source>
</evidence>
<reference evidence="1 2" key="1">
    <citation type="journal article" date="2018" name="BMC Genomics">
        <title>Comparative genome analyses reveal sequence features reflecting distinct modes of host-adaptation between dicot and monocot powdery mildew.</title>
        <authorList>
            <person name="Wu Y."/>
            <person name="Ma X."/>
            <person name="Pan Z."/>
            <person name="Kale S.D."/>
            <person name="Song Y."/>
            <person name="King H."/>
            <person name="Zhang Q."/>
            <person name="Presley C."/>
            <person name="Deng X."/>
            <person name="Wei C.I."/>
            <person name="Xiao S."/>
        </authorList>
    </citation>
    <scope>NUCLEOTIDE SEQUENCE [LARGE SCALE GENOMIC DNA]</scope>
    <source>
        <strain evidence="1">UCSC1</strain>
    </source>
</reference>
<evidence type="ECO:0000313" key="1">
    <source>
        <dbReference type="EMBL" id="RKF62592.1"/>
    </source>
</evidence>
<proteinExistence type="predicted"/>
<comment type="caution">
    <text evidence="1">The sequence shown here is derived from an EMBL/GenBank/DDBJ whole genome shotgun (WGS) entry which is preliminary data.</text>
</comment>
<name>A0A420HYT9_9PEZI</name>
<gene>
    <name evidence="1" type="ORF">GcC1_146014</name>
</gene>
<organism evidence="1 2">
    <name type="scientific">Golovinomyces cichoracearum</name>
    <dbReference type="NCBI Taxonomy" id="62708"/>
    <lineage>
        <taxon>Eukaryota</taxon>
        <taxon>Fungi</taxon>
        <taxon>Dikarya</taxon>
        <taxon>Ascomycota</taxon>
        <taxon>Pezizomycotina</taxon>
        <taxon>Leotiomycetes</taxon>
        <taxon>Erysiphales</taxon>
        <taxon>Erysiphaceae</taxon>
        <taxon>Golovinomyces</taxon>
    </lineage>
</organism>
<sequence>MMRGCKIKVARYLLVALPYKNSFHENLDFTNHLIASKGRGRVNFKSCVSDSARIIFRIVAMVISSSKTLSKSTLSPNSAVTLF</sequence>
<dbReference type="AlphaFoldDB" id="A0A420HYT9"/>
<dbReference type="EMBL" id="MCBR01014639">
    <property type="protein sequence ID" value="RKF62592.1"/>
    <property type="molecule type" value="Genomic_DNA"/>
</dbReference>
<dbReference type="Proteomes" id="UP000285405">
    <property type="component" value="Unassembled WGS sequence"/>
</dbReference>
<protein>
    <submittedName>
        <fullName evidence="1">Uncharacterized protein</fullName>
    </submittedName>
</protein>
<accession>A0A420HYT9</accession>